<dbReference type="Gene3D" id="1.10.340.70">
    <property type="match status" value="1"/>
</dbReference>
<feature type="domain" description="Integrase catalytic" evidence="8">
    <location>
        <begin position="209"/>
        <end position="298"/>
    </location>
</feature>
<feature type="compositionally biased region" description="Polar residues" evidence="7">
    <location>
        <begin position="375"/>
        <end position="394"/>
    </location>
</feature>
<keyword evidence="3" id="KW-0540">Nuclease</keyword>
<keyword evidence="5" id="KW-0378">Hydrolase</keyword>
<keyword evidence="2" id="KW-0548">Nucleotidyltransferase</keyword>
<proteinExistence type="predicted"/>
<dbReference type="GO" id="GO:0015074">
    <property type="term" value="P:DNA integration"/>
    <property type="evidence" value="ECO:0007669"/>
    <property type="project" value="InterPro"/>
</dbReference>
<evidence type="ECO:0000256" key="7">
    <source>
        <dbReference type="SAM" id="MobiDB-lite"/>
    </source>
</evidence>
<protein>
    <recommendedName>
        <fullName evidence="8">Integrase catalytic domain-containing protein</fullName>
    </recommendedName>
</protein>
<reference evidence="9" key="1">
    <citation type="submission" date="2018-10" db="EMBL/GenBank/DDBJ databases">
        <title>Effector identification in a new, highly contiguous assembly of the strawberry crown rot pathogen Phytophthora cactorum.</title>
        <authorList>
            <person name="Armitage A.D."/>
            <person name="Nellist C.F."/>
            <person name="Bates H."/>
            <person name="Vickerstaff R.J."/>
            <person name="Harrison R.J."/>
        </authorList>
    </citation>
    <scope>NUCLEOTIDE SEQUENCE</scope>
    <source>
        <strain evidence="9">4040</strain>
    </source>
</reference>
<dbReference type="Pfam" id="PF17921">
    <property type="entry name" value="Integrase_H2C2"/>
    <property type="match status" value="1"/>
</dbReference>
<dbReference type="Proteomes" id="UP000736787">
    <property type="component" value="Unassembled WGS sequence"/>
</dbReference>
<dbReference type="InterPro" id="IPR041588">
    <property type="entry name" value="Integrase_H2C2"/>
</dbReference>
<dbReference type="GO" id="GO:0004519">
    <property type="term" value="F:endonuclease activity"/>
    <property type="evidence" value="ECO:0007669"/>
    <property type="project" value="UniProtKB-KW"/>
</dbReference>
<dbReference type="PANTHER" id="PTHR37984:SF5">
    <property type="entry name" value="PROTEIN NYNRIN-LIKE"/>
    <property type="match status" value="1"/>
</dbReference>
<keyword evidence="4" id="KW-0255">Endonuclease</keyword>
<dbReference type="GO" id="GO:0016787">
    <property type="term" value="F:hydrolase activity"/>
    <property type="evidence" value="ECO:0007669"/>
    <property type="project" value="UniProtKB-KW"/>
</dbReference>
<comment type="caution">
    <text evidence="9">The sequence shown here is derived from an EMBL/GenBank/DDBJ whole genome shotgun (WGS) entry which is preliminary data.</text>
</comment>
<evidence type="ECO:0000256" key="6">
    <source>
        <dbReference type="ARBA" id="ARBA00022918"/>
    </source>
</evidence>
<evidence type="ECO:0000256" key="2">
    <source>
        <dbReference type="ARBA" id="ARBA00022695"/>
    </source>
</evidence>
<evidence type="ECO:0000256" key="3">
    <source>
        <dbReference type="ARBA" id="ARBA00022722"/>
    </source>
</evidence>
<dbReference type="InterPro" id="IPR050951">
    <property type="entry name" value="Retrovirus_Pol_polyprotein"/>
</dbReference>
<name>A0A8T1AR90_9STRA</name>
<keyword evidence="6" id="KW-0695">RNA-directed DNA polymerase</keyword>
<dbReference type="GO" id="GO:0003964">
    <property type="term" value="F:RNA-directed DNA polymerase activity"/>
    <property type="evidence" value="ECO:0007669"/>
    <property type="project" value="UniProtKB-KW"/>
</dbReference>
<dbReference type="PROSITE" id="PS50994">
    <property type="entry name" value="INTEGRASE"/>
    <property type="match status" value="1"/>
</dbReference>
<gene>
    <name evidence="9" type="ORF">PC117_g25617</name>
</gene>
<dbReference type="InterPro" id="IPR036397">
    <property type="entry name" value="RNaseH_sf"/>
</dbReference>
<dbReference type="CDD" id="cd09274">
    <property type="entry name" value="RNase_HI_RT_Ty3"/>
    <property type="match status" value="1"/>
</dbReference>
<evidence type="ECO:0000313" key="10">
    <source>
        <dbReference type="Proteomes" id="UP000736787"/>
    </source>
</evidence>
<dbReference type="InterPro" id="IPR001584">
    <property type="entry name" value="Integrase_cat-core"/>
</dbReference>
<evidence type="ECO:0000259" key="8">
    <source>
        <dbReference type="PROSITE" id="PS50994"/>
    </source>
</evidence>
<accession>A0A8T1AR90</accession>
<dbReference type="InterPro" id="IPR012337">
    <property type="entry name" value="RNaseH-like_sf"/>
</dbReference>
<feature type="region of interest" description="Disordered" evidence="7">
    <location>
        <begin position="367"/>
        <end position="423"/>
    </location>
</feature>
<dbReference type="Gene3D" id="3.30.420.10">
    <property type="entry name" value="Ribonuclease H-like superfamily/Ribonuclease H"/>
    <property type="match status" value="2"/>
</dbReference>
<dbReference type="AlphaFoldDB" id="A0A8T1AR90"/>
<keyword evidence="1" id="KW-0808">Transferase</keyword>
<dbReference type="GO" id="GO:0003676">
    <property type="term" value="F:nucleic acid binding"/>
    <property type="evidence" value="ECO:0007669"/>
    <property type="project" value="InterPro"/>
</dbReference>
<evidence type="ECO:0000256" key="4">
    <source>
        <dbReference type="ARBA" id="ARBA00022759"/>
    </source>
</evidence>
<evidence type="ECO:0000256" key="5">
    <source>
        <dbReference type="ARBA" id="ARBA00022801"/>
    </source>
</evidence>
<dbReference type="Pfam" id="PF17917">
    <property type="entry name" value="RT_RNaseH"/>
    <property type="match status" value="1"/>
</dbReference>
<dbReference type="SUPFAM" id="SSF56672">
    <property type="entry name" value="DNA/RNA polymerases"/>
    <property type="match status" value="1"/>
</dbReference>
<evidence type="ECO:0000313" key="9">
    <source>
        <dbReference type="EMBL" id="KAG2885304.1"/>
    </source>
</evidence>
<dbReference type="InterPro" id="IPR043502">
    <property type="entry name" value="DNA/RNA_pol_sf"/>
</dbReference>
<dbReference type="EMBL" id="RCMK01002044">
    <property type="protein sequence ID" value="KAG2885304.1"/>
    <property type="molecule type" value="Genomic_DNA"/>
</dbReference>
<feature type="compositionally biased region" description="Polar residues" evidence="7">
    <location>
        <begin position="413"/>
        <end position="422"/>
    </location>
</feature>
<dbReference type="InterPro" id="IPR041373">
    <property type="entry name" value="RT_RNaseH"/>
</dbReference>
<dbReference type="PANTHER" id="PTHR37984">
    <property type="entry name" value="PROTEIN CBG26694"/>
    <property type="match status" value="1"/>
</dbReference>
<organism evidence="9 10">
    <name type="scientific">Phytophthora cactorum</name>
    <dbReference type="NCBI Taxonomy" id="29920"/>
    <lineage>
        <taxon>Eukaryota</taxon>
        <taxon>Sar</taxon>
        <taxon>Stramenopiles</taxon>
        <taxon>Oomycota</taxon>
        <taxon>Peronosporomycetes</taxon>
        <taxon>Peronosporales</taxon>
        <taxon>Peronosporaceae</taxon>
        <taxon>Phytophthora</taxon>
    </lineage>
</organism>
<sequence length="465" mass="51818">MKYALAKFRVYLLGSRPFVVYTDHASLRTAVKSPHISQRMARWLSFFAEYDFRVEYKPGRLNVVDDALSRRPDYAVKTADANRIGVESVSTPSSSLIDDMKAATFRRGASEAGTTPSCSCTSLSCARKTAAICALDDDANRIVVPNDYDLRIRIMYEYHDAPTTGHPGREKTYVLLTRDFYWNHQYKWVYKYVRACEVCQRVEPAAFSQTPLPTPSECWQSISMDFVFGLPPDSKRRTGVVVFVDRFSKMVHLAAVPAEVTAVQTARLFVDMVFKHHGMPLDIVSDRDPRSTARFWQETDGQAERVNRVLGDLLKSYAHSFQQWCNCLPMAAFAINNSVHASTGHTPFYVNAMRHPRPPSMLGMVASSLSGGGSTVASEQPQKSADTDTVSAMSTRRHAAPRSGNETKDKNYGSVQGTNSAQAVPAAGKNAVLNKPFSTQAMDFVQRRQAVIRFVWPGRDSSFCG</sequence>
<evidence type="ECO:0000256" key="1">
    <source>
        <dbReference type="ARBA" id="ARBA00022679"/>
    </source>
</evidence>
<dbReference type="SUPFAM" id="SSF53098">
    <property type="entry name" value="Ribonuclease H-like"/>
    <property type="match status" value="1"/>
</dbReference>